<accession>A0A8H6U4W5</accession>
<gene>
    <name evidence="2" type="ORF">CMUS01_04007</name>
</gene>
<dbReference type="EMBL" id="WIGM01000103">
    <property type="protein sequence ID" value="KAF6840165.1"/>
    <property type="molecule type" value="Genomic_DNA"/>
</dbReference>
<proteinExistence type="predicted"/>
<dbReference type="AlphaFoldDB" id="A0A8H6U4W5"/>
<dbReference type="Proteomes" id="UP000639643">
    <property type="component" value="Unassembled WGS sequence"/>
</dbReference>
<protein>
    <submittedName>
        <fullName evidence="2">Uncharacterized protein</fullName>
    </submittedName>
</protein>
<evidence type="ECO:0000256" key="1">
    <source>
        <dbReference type="SAM" id="MobiDB-lite"/>
    </source>
</evidence>
<comment type="caution">
    <text evidence="2">The sequence shown here is derived from an EMBL/GenBank/DDBJ whole genome shotgun (WGS) entry which is preliminary data.</text>
</comment>
<name>A0A8H6U4W5_9PEZI</name>
<reference evidence="2" key="1">
    <citation type="journal article" date="2020" name="Phytopathology">
        <title>Genome Sequence Resources of Colletotrichum truncatum, C. plurivorum, C. musicola, and C. sojae: Four Species Pathogenic to Soybean (Glycine max).</title>
        <authorList>
            <person name="Rogerio F."/>
            <person name="Boufleur T.R."/>
            <person name="Ciampi-Guillardi M."/>
            <person name="Sukno S.A."/>
            <person name="Thon M.R."/>
            <person name="Massola Junior N.S."/>
            <person name="Baroncelli R."/>
        </authorList>
    </citation>
    <scope>NUCLEOTIDE SEQUENCE</scope>
    <source>
        <strain evidence="2">LFN0074</strain>
    </source>
</reference>
<keyword evidence="3" id="KW-1185">Reference proteome</keyword>
<sequence>MPAGTAGHVDRPGQCGGHRLAARPAPLPSPPATATMREGARHLISCPAFVGVDMSRGMSPTIQPIYRRSPRRIHLFSQQAGQYYRTGTRLPHRELRAKKVAPGCAVGCRNVQKNPSNEELRRA</sequence>
<feature type="region of interest" description="Disordered" evidence="1">
    <location>
        <begin position="1"/>
        <end position="35"/>
    </location>
</feature>
<organism evidence="2 3">
    <name type="scientific">Colletotrichum musicola</name>
    <dbReference type="NCBI Taxonomy" id="2175873"/>
    <lineage>
        <taxon>Eukaryota</taxon>
        <taxon>Fungi</taxon>
        <taxon>Dikarya</taxon>
        <taxon>Ascomycota</taxon>
        <taxon>Pezizomycotina</taxon>
        <taxon>Sordariomycetes</taxon>
        <taxon>Hypocreomycetidae</taxon>
        <taxon>Glomerellales</taxon>
        <taxon>Glomerellaceae</taxon>
        <taxon>Colletotrichum</taxon>
        <taxon>Colletotrichum orchidearum species complex</taxon>
    </lineage>
</organism>
<evidence type="ECO:0000313" key="2">
    <source>
        <dbReference type="EMBL" id="KAF6840165.1"/>
    </source>
</evidence>
<evidence type="ECO:0000313" key="3">
    <source>
        <dbReference type="Proteomes" id="UP000639643"/>
    </source>
</evidence>